<name>A0A448WCA8_9PLAT</name>
<dbReference type="AlphaFoldDB" id="A0A448WCA8"/>
<dbReference type="Proteomes" id="UP000784294">
    <property type="component" value="Unassembled WGS sequence"/>
</dbReference>
<evidence type="ECO:0000313" key="2">
    <source>
        <dbReference type="Proteomes" id="UP000784294"/>
    </source>
</evidence>
<keyword evidence="2" id="KW-1185">Reference proteome</keyword>
<organism evidence="1 2">
    <name type="scientific">Protopolystoma xenopodis</name>
    <dbReference type="NCBI Taxonomy" id="117903"/>
    <lineage>
        <taxon>Eukaryota</taxon>
        <taxon>Metazoa</taxon>
        <taxon>Spiralia</taxon>
        <taxon>Lophotrochozoa</taxon>
        <taxon>Platyhelminthes</taxon>
        <taxon>Monogenea</taxon>
        <taxon>Polyopisthocotylea</taxon>
        <taxon>Polystomatidea</taxon>
        <taxon>Polystomatidae</taxon>
        <taxon>Protopolystoma</taxon>
    </lineage>
</organism>
<dbReference type="EMBL" id="CAAALY010003621">
    <property type="protein sequence ID" value="VEL08302.1"/>
    <property type="molecule type" value="Genomic_DNA"/>
</dbReference>
<gene>
    <name evidence="1" type="ORF">PXEA_LOCUS1742</name>
</gene>
<comment type="caution">
    <text evidence="1">The sequence shown here is derived from an EMBL/GenBank/DDBJ whole genome shotgun (WGS) entry which is preliminary data.</text>
</comment>
<protein>
    <submittedName>
        <fullName evidence="1">Uncharacterized protein</fullName>
    </submittedName>
</protein>
<proteinExistence type="predicted"/>
<accession>A0A448WCA8</accession>
<evidence type="ECO:0000313" key="1">
    <source>
        <dbReference type="EMBL" id="VEL08302.1"/>
    </source>
</evidence>
<reference evidence="1" key="1">
    <citation type="submission" date="2018-11" db="EMBL/GenBank/DDBJ databases">
        <authorList>
            <consortium name="Pathogen Informatics"/>
        </authorList>
    </citation>
    <scope>NUCLEOTIDE SEQUENCE</scope>
</reference>
<sequence length="207" mass="23109">MQQAFHIAFPRLRIHPLVGCANSQSSCQGLTHALGRWTNHFLQNLPEAFPSDLAKPSKANQKPITKLDEVFNGKSYRFKPASTELLLRHADMSPRLLFRVKPIKPGTSRTRSSTLQIRAEAKQEFSHLAPGRNDDHFSAPRDSIIARFSDLVGGSASTGGTICTTSRRLTSPRASSQQDRFPAWHLCAAHHQLLYILTNLDEVPLDF</sequence>